<dbReference type="RefSeq" id="WP_062493410.1">
    <property type="nucleotide sequence ID" value="NZ_LHZB01000026.1"/>
</dbReference>
<evidence type="ECO:0000313" key="1">
    <source>
        <dbReference type="EMBL" id="KXV04215.1"/>
    </source>
</evidence>
<dbReference type="PATRIC" id="fig|442.7.peg.2851"/>
<name>A0A149R3T1_9PROT</name>
<comment type="caution">
    <text evidence="1">The sequence shown here is derived from an EMBL/GenBank/DDBJ whole genome shotgun (WGS) entry which is preliminary data.</text>
</comment>
<organism evidence="1 2">
    <name type="scientific">Gluconobacter potus</name>
    <dbReference type="NCBI Taxonomy" id="2724927"/>
    <lineage>
        <taxon>Bacteria</taxon>
        <taxon>Pseudomonadati</taxon>
        <taxon>Pseudomonadota</taxon>
        <taxon>Alphaproteobacteria</taxon>
        <taxon>Acetobacterales</taxon>
        <taxon>Acetobacteraceae</taxon>
        <taxon>Gluconobacter</taxon>
    </lineage>
</organism>
<dbReference type="EMBL" id="LHZB01000026">
    <property type="protein sequence ID" value="KXV04215.1"/>
    <property type="molecule type" value="Genomic_DNA"/>
</dbReference>
<gene>
    <name evidence="1" type="ORF">AD929_00175</name>
</gene>
<dbReference type="Proteomes" id="UP000075573">
    <property type="component" value="Unassembled WGS sequence"/>
</dbReference>
<dbReference type="AlphaFoldDB" id="A0A149R3T1"/>
<sequence length="191" mass="20828">MTDDINPCAFHAPADGWKTWGVACPSTLSRMMEDNPVRVFMSTGLLESTGLLHLGPQVFIALRSLLSVMKAQKGSLPFFHPSTGLQGHLSARKGEVPSTCRPVLMKSSQAAGEIAFVKMMQTAVRRSTDHLFFHPSAGARSAQGMWDFIISAERDGTEDTSMRGTRRRGRHLDLADRPAGQTLVGMSTGQR</sequence>
<proteinExistence type="predicted"/>
<evidence type="ECO:0000313" key="2">
    <source>
        <dbReference type="Proteomes" id="UP000075573"/>
    </source>
</evidence>
<accession>A0A149R3T1</accession>
<protein>
    <submittedName>
        <fullName evidence="1">Uncharacterized protein</fullName>
    </submittedName>
</protein>
<reference evidence="1 2" key="1">
    <citation type="submission" date="2015-06" db="EMBL/GenBank/DDBJ databases">
        <title>Improved classification and identification of acetic acid bacteria using matrix-assisted laser desorption/ionization time-of-flight mass spectrometry; Gluconobacter nephelii and Gluconobacter uchimurae are later heterotypic synonyms of Gluconobacter japonicus and Gluconobacter oxydans, respectively.</title>
        <authorList>
            <person name="Li L."/>
            <person name="Cleenwerck I."/>
            <person name="De Vuyst L."/>
            <person name="Vandamme P."/>
        </authorList>
    </citation>
    <scope>NUCLEOTIDE SEQUENCE [LARGE SCALE GENOMIC DNA]</scope>
    <source>
        <strain evidence="1 2">LMG 1764</strain>
    </source>
</reference>